<reference evidence="2 3" key="1">
    <citation type="journal article" date="2008" name="FEMS Yeast Res.">
        <title>Comparative genome analysis of a Saccharomyces cerevisiae wine strain.</title>
        <authorList>
            <person name="Borneman A.R."/>
            <person name="Forgan A.H."/>
            <person name="Pretorius I.S."/>
            <person name="Chambers P.J."/>
        </authorList>
    </citation>
    <scope>NUCLEOTIDE SEQUENCE [LARGE SCALE GENOMIC DNA]</scope>
    <source>
        <strain evidence="2 3">AWRI1631</strain>
    </source>
</reference>
<evidence type="ECO:0000313" key="2">
    <source>
        <dbReference type="EMBL" id="EDZ72692.1"/>
    </source>
</evidence>
<dbReference type="AlphaFoldDB" id="B5VHA1"/>
<gene>
    <name evidence="2" type="ORF">AWRI1631_50360</name>
</gene>
<proteinExistence type="predicted"/>
<evidence type="ECO:0000313" key="3">
    <source>
        <dbReference type="Proteomes" id="UP000008988"/>
    </source>
</evidence>
<name>B5VHA1_YEAS6</name>
<comment type="caution">
    <text evidence="2">The sequence shown here is derived from an EMBL/GenBank/DDBJ whole genome shotgun (WGS) entry which is preliminary data.</text>
</comment>
<accession>B5VHA1</accession>
<organism evidence="2 3">
    <name type="scientific">Saccharomyces cerevisiae (strain AWRI1631)</name>
    <name type="common">Baker's yeast</name>
    <dbReference type="NCBI Taxonomy" id="545124"/>
    <lineage>
        <taxon>Eukaryota</taxon>
        <taxon>Fungi</taxon>
        <taxon>Dikarya</taxon>
        <taxon>Ascomycota</taxon>
        <taxon>Saccharomycotina</taxon>
        <taxon>Saccharomycetes</taxon>
        <taxon>Saccharomycetales</taxon>
        <taxon>Saccharomycetaceae</taxon>
        <taxon>Saccharomyces</taxon>
    </lineage>
</organism>
<feature type="region of interest" description="Disordered" evidence="1">
    <location>
        <begin position="17"/>
        <end position="42"/>
    </location>
</feature>
<protein>
    <submittedName>
        <fullName evidence="2">Uncharacterized protein</fullName>
    </submittedName>
</protein>
<dbReference type="EMBL" id="ABSV01000634">
    <property type="protein sequence ID" value="EDZ72692.1"/>
    <property type="molecule type" value="Genomic_DNA"/>
</dbReference>
<sequence length="42" mass="4846">MYSVALYRVRVRRQGTSRTAHTAGAKRNAVARKKVSKVKEQW</sequence>
<evidence type="ECO:0000256" key="1">
    <source>
        <dbReference type="SAM" id="MobiDB-lite"/>
    </source>
</evidence>
<dbReference type="Proteomes" id="UP000008988">
    <property type="component" value="Unassembled WGS sequence"/>
</dbReference>